<gene>
    <name evidence="1" type="ORF">ACAOBT_LOCUS22294</name>
</gene>
<accession>A0A9P0PQF8</accession>
<evidence type="ECO:0000313" key="1">
    <source>
        <dbReference type="EMBL" id="CAH1994843.1"/>
    </source>
</evidence>
<keyword evidence="2" id="KW-1185">Reference proteome</keyword>
<evidence type="ECO:0000313" key="2">
    <source>
        <dbReference type="Proteomes" id="UP001152888"/>
    </source>
</evidence>
<dbReference type="EMBL" id="CAKOFQ010007208">
    <property type="protein sequence ID" value="CAH1994843.1"/>
    <property type="molecule type" value="Genomic_DNA"/>
</dbReference>
<dbReference type="AlphaFoldDB" id="A0A9P0PQF8"/>
<dbReference type="Proteomes" id="UP001152888">
    <property type="component" value="Unassembled WGS sequence"/>
</dbReference>
<sequence length="130" mass="14332">MVQCEEAYAVSTIHVFRKSTFVTLEVVSHIEIVTGEVSGRSAELLYGKTDSKDAGTLLDSQREHHTIALHFASRHTTPTDSESPCTHPTATRLTSEGIGCRSLTTSLVIVQEVSSHPLKKYFDCFFALPH</sequence>
<protein>
    <submittedName>
        <fullName evidence="1">Uncharacterized protein</fullName>
    </submittedName>
</protein>
<organism evidence="1 2">
    <name type="scientific">Acanthoscelides obtectus</name>
    <name type="common">Bean weevil</name>
    <name type="synonym">Bruchus obtectus</name>
    <dbReference type="NCBI Taxonomy" id="200917"/>
    <lineage>
        <taxon>Eukaryota</taxon>
        <taxon>Metazoa</taxon>
        <taxon>Ecdysozoa</taxon>
        <taxon>Arthropoda</taxon>
        <taxon>Hexapoda</taxon>
        <taxon>Insecta</taxon>
        <taxon>Pterygota</taxon>
        <taxon>Neoptera</taxon>
        <taxon>Endopterygota</taxon>
        <taxon>Coleoptera</taxon>
        <taxon>Polyphaga</taxon>
        <taxon>Cucujiformia</taxon>
        <taxon>Chrysomeloidea</taxon>
        <taxon>Chrysomelidae</taxon>
        <taxon>Bruchinae</taxon>
        <taxon>Bruchini</taxon>
        <taxon>Acanthoscelides</taxon>
    </lineage>
</organism>
<comment type="caution">
    <text evidence="1">The sequence shown here is derived from an EMBL/GenBank/DDBJ whole genome shotgun (WGS) entry which is preliminary data.</text>
</comment>
<proteinExistence type="predicted"/>
<name>A0A9P0PQF8_ACAOB</name>
<reference evidence="1" key="1">
    <citation type="submission" date="2022-03" db="EMBL/GenBank/DDBJ databases">
        <authorList>
            <person name="Sayadi A."/>
        </authorList>
    </citation>
    <scope>NUCLEOTIDE SEQUENCE</scope>
</reference>